<evidence type="ECO:0000313" key="2">
    <source>
        <dbReference type="Proteomes" id="UP000266723"/>
    </source>
</evidence>
<name>A0ABQ7AGJ5_BRACR</name>
<comment type="caution">
    <text evidence="1">The sequence shown here is derived from an EMBL/GenBank/DDBJ whole genome shotgun (WGS) entry which is preliminary data.</text>
</comment>
<dbReference type="EMBL" id="QGKV02002055">
    <property type="protein sequence ID" value="KAF3496889.1"/>
    <property type="molecule type" value="Genomic_DNA"/>
</dbReference>
<evidence type="ECO:0000313" key="1">
    <source>
        <dbReference type="EMBL" id="KAF3496889.1"/>
    </source>
</evidence>
<dbReference type="Proteomes" id="UP000266723">
    <property type="component" value="Unassembled WGS sequence"/>
</dbReference>
<keyword evidence="2" id="KW-1185">Reference proteome</keyword>
<proteinExistence type="predicted"/>
<reference evidence="1 2" key="1">
    <citation type="journal article" date="2020" name="BMC Genomics">
        <title>Intraspecific diversification of the crop wild relative Brassica cretica Lam. using demographic model selection.</title>
        <authorList>
            <person name="Kioukis A."/>
            <person name="Michalopoulou V.A."/>
            <person name="Briers L."/>
            <person name="Pirintsos S."/>
            <person name="Studholme D.J."/>
            <person name="Pavlidis P."/>
            <person name="Sarris P.F."/>
        </authorList>
    </citation>
    <scope>NUCLEOTIDE SEQUENCE [LARGE SCALE GENOMIC DNA]</scope>
    <source>
        <strain evidence="2">cv. PFS-1207/04</strain>
    </source>
</reference>
<protein>
    <submittedName>
        <fullName evidence="1">Uncharacterized protein</fullName>
    </submittedName>
</protein>
<accession>A0ABQ7AGJ5</accession>
<gene>
    <name evidence="1" type="ORF">DY000_02051928</name>
</gene>
<organism evidence="1 2">
    <name type="scientific">Brassica cretica</name>
    <name type="common">Mustard</name>
    <dbReference type="NCBI Taxonomy" id="69181"/>
    <lineage>
        <taxon>Eukaryota</taxon>
        <taxon>Viridiplantae</taxon>
        <taxon>Streptophyta</taxon>
        <taxon>Embryophyta</taxon>
        <taxon>Tracheophyta</taxon>
        <taxon>Spermatophyta</taxon>
        <taxon>Magnoliopsida</taxon>
        <taxon>eudicotyledons</taxon>
        <taxon>Gunneridae</taxon>
        <taxon>Pentapetalae</taxon>
        <taxon>rosids</taxon>
        <taxon>malvids</taxon>
        <taxon>Brassicales</taxon>
        <taxon>Brassicaceae</taxon>
        <taxon>Brassiceae</taxon>
        <taxon>Brassica</taxon>
    </lineage>
</organism>
<sequence>MGTSRQRLRVAKGYELPKVVRYQRMQGTKMYEIPRVTSIKGYEDQRVPMTKGCIVIPRMQCIVIPRMQCIVIQDLRSCRDPRVQKMDLVLLPIRQKDFGLCMSQERPDVYPYPFKDFSKVTYVCGDGWLND</sequence>